<evidence type="ECO:0000256" key="2">
    <source>
        <dbReference type="SAM" id="MobiDB-lite"/>
    </source>
</evidence>
<feature type="compositionally biased region" description="Polar residues" evidence="2">
    <location>
        <begin position="64"/>
        <end position="81"/>
    </location>
</feature>
<name>A0A1Z5JKI4_FISSO</name>
<evidence type="ECO:0000256" key="1">
    <source>
        <dbReference type="SAM" id="Coils"/>
    </source>
</evidence>
<feature type="transmembrane region" description="Helical" evidence="3">
    <location>
        <begin position="134"/>
        <end position="152"/>
    </location>
</feature>
<reference evidence="4 5" key="1">
    <citation type="journal article" date="2015" name="Plant Cell">
        <title>Oil accumulation by the oleaginous diatom Fistulifera solaris as revealed by the genome and transcriptome.</title>
        <authorList>
            <person name="Tanaka T."/>
            <person name="Maeda Y."/>
            <person name="Veluchamy A."/>
            <person name="Tanaka M."/>
            <person name="Abida H."/>
            <person name="Marechal E."/>
            <person name="Bowler C."/>
            <person name="Muto M."/>
            <person name="Sunaga Y."/>
            <person name="Tanaka M."/>
            <person name="Yoshino T."/>
            <person name="Taniguchi T."/>
            <person name="Fukuda Y."/>
            <person name="Nemoto M."/>
            <person name="Matsumoto M."/>
            <person name="Wong P.S."/>
            <person name="Aburatani S."/>
            <person name="Fujibuchi W."/>
        </authorList>
    </citation>
    <scope>NUCLEOTIDE SEQUENCE [LARGE SCALE GENOMIC DNA]</scope>
    <source>
        <strain evidence="4 5">JPCC DA0580</strain>
    </source>
</reference>
<feature type="coiled-coil region" evidence="1">
    <location>
        <begin position="170"/>
        <end position="231"/>
    </location>
</feature>
<evidence type="ECO:0000256" key="3">
    <source>
        <dbReference type="SAM" id="Phobius"/>
    </source>
</evidence>
<feature type="region of interest" description="Disordered" evidence="2">
    <location>
        <begin position="1"/>
        <end position="38"/>
    </location>
</feature>
<keyword evidence="1" id="KW-0175">Coiled coil</keyword>
<accession>A0A1Z5JKI4</accession>
<protein>
    <submittedName>
        <fullName evidence="4">Uncharacterized protein</fullName>
    </submittedName>
</protein>
<sequence length="490" mass="55368">MRNAESFETMESQILDSATLVSRNGEGDDGDESLERDVVDIDFEDDGILIMPPDFEEKSDHDSSLSLPESVPSTVGSVTEANNREAQGDIKGRGEGIEREDETKEGTGIEDENSEDRNRDSSSELVYARSGVTWVGYMCFGAMLCIHFLTFYTKGGEMTQSANRCSQISYNEALSKVSVLEKQVRDLEAVQEENEELRKRNAHLEGLVQSMQKVQRSNDSLRMRNKLLKEKLESNDNLRCEQEKNLTAAMKEVTRLADTVNTKARDFRAMKESKCMNSLASLSEERDRLLRKTRRLQGQVKKMRKKLDRKDESKKESEPKSKEPFPWENTDETKQPIIENCWLRVGLGECSKGAKSSLHEGTQKVTESLWNAKKTFSTTLRDLKEGLKDSASSLFPPKFDNGTNHDKESKKYYEKVEEDYADYYDKFQDDIMEFVTNSVESLKKNERIVSIGNTAKSVFTGLVFATAASLIVSSTFVGGLFGEDGEESDT</sequence>
<dbReference type="InParanoid" id="A0A1Z5JKI4"/>
<keyword evidence="3" id="KW-1133">Transmembrane helix</keyword>
<dbReference type="AlphaFoldDB" id="A0A1Z5JKI4"/>
<keyword evidence="3" id="KW-0812">Transmembrane</keyword>
<proteinExistence type="predicted"/>
<feature type="compositionally biased region" description="Polar residues" evidence="2">
    <location>
        <begin position="9"/>
        <end position="22"/>
    </location>
</feature>
<evidence type="ECO:0000313" key="4">
    <source>
        <dbReference type="EMBL" id="GAX14291.1"/>
    </source>
</evidence>
<feature type="compositionally biased region" description="Basic and acidic residues" evidence="2">
    <location>
        <begin position="82"/>
        <end position="107"/>
    </location>
</feature>
<evidence type="ECO:0000313" key="5">
    <source>
        <dbReference type="Proteomes" id="UP000198406"/>
    </source>
</evidence>
<dbReference type="EMBL" id="BDSP01000078">
    <property type="protein sequence ID" value="GAX14291.1"/>
    <property type="molecule type" value="Genomic_DNA"/>
</dbReference>
<feature type="transmembrane region" description="Helical" evidence="3">
    <location>
        <begin position="457"/>
        <end position="481"/>
    </location>
</feature>
<comment type="caution">
    <text evidence="4">The sequence shown here is derived from an EMBL/GenBank/DDBJ whole genome shotgun (WGS) entry which is preliminary data.</text>
</comment>
<dbReference type="Proteomes" id="UP000198406">
    <property type="component" value="Unassembled WGS sequence"/>
</dbReference>
<keyword evidence="5" id="KW-1185">Reference proteome</keyword>
<organism evidence="4 5">
    <name type="scientific">Fistulifera solaris</name>
    <name type="common">Oleaginous diatom</name>
    <dbReference type="NCBI Taxonomy" id="1519565"/>
    <lineage>
        <taxon>Eukaryota</taxon>
        <taxon>Sar</taxon>
        <taxon>Stramenopiles</taxon>
        <taxon>Ochrophyta</taxon>
        <taxon>Bacillariophyta</taxon>
        <taxon>Bacillariophyceae</taxon>
        <taxon>Bacillariophycidae</taxon>
        <taxon>Naviculales</taxon>
        <taxon>Naviculaceae</taxon>
        <taxon>Fistulifera</taxon>
    </lineage>
</organism>
<feature type="compositionally biased region" description="Basic residues" evidence="2">
    <location>
        <begin position="294"/>
        <end position="307"/>
    </location>
</feature>
<feature type="region of interest" description="Disordered" evidence="2">
    <location>
        <begin position="51"/>
        <end position="123"/>
    </location>
</feature>
<feature type="region of interest" description="Disordered" evidence="2">
    <location>
        <begin position="294"/>
        <end position="330"/>
    </location>
</feature>
<keyword evidence="3" id="KW-0472">Membrane</keyword>
<feature type="compositionally biased region" description="Basic and acidic residues" evidence="2">
    <location>
        <begin position="308"/>
        <end position="325"/>
    </location>
</feature>
<gene>
    <name evidence="4" type="ORF">FisN_1Hh487</name>
</gene>